<keyword evidence="2" id="KW-0964">Secreted</keyword>
<dbReference type="CDD" id="cd09823">
    <property type="entry name" value="peroxinectin_like"/>
    <property type="match status" value="1"/>
</dbReference>
<reference evidence="7 8" key="1">
    <citation type="journal article" date="2018" name="Nat. Ecol. Evol.">
        <title>Genomic signatures of mitonuclear coevolution across populations of Tigriopus californicus.</title>
        <authorList>
            <person name="Barreto F.S."/>
            <person name="Watson E.T."/>
            <person name="Lima T.G."/>
            <person name="Willett C.S."/>
            <person name="Edmands S."/>
            <person name="Li W."/>
            <person name="Burton R.S."/>
        </authorList>
    </citation>
    <scope>NUCLEOTIDE SEQUENCE [LARGE SCALE GENOMIC DNA]</scope>
    <source>
        <strain evidence="7 8">San Diego</strain>
    </source>
</reference>
<dbReference type="GO" id="GO:0006979">
    <property type="term" value="P:response to oxidative stress"/>
    <property type="evidence" value="ECO:0007669"/>
    <property type="project" value="InterPro"/>
</dbReference>
<dbReference type="OrthoDB" id="823504at2759"/>
<dbReference type="EMBL" id="VCGU01000007">
    <property type="protein sequence ID" value="TRY73298.1"/>
    <property type="molecule type" value="Genomic_DNA"/>
</dbReference>
<proteinExistence type="predicted"/>
<dbReference type="PANTHER" id="PTHR11475:SF106">
    <property type="entry name" value="CURLY SU"/>
    <property type="match status" value="1"/>
</dbReference>
<accession>A0A553P6I1</accession>
<evidence type="ECO:0000256" key="3">
    <source>
        <dbReference type="ARBA" id="ARBA00022559"/>
    </source>
</evidence>
<gene>
    <name evidence="7" type="ORF">TCAL_13048</name>
</gene>
<comment type="caution">
    <text evidence="7">The sequence shown here is derived from an EMBL/GenBank/DDBJ whole genome shotgun (WGS) entry which is preliminary data.</text>
</comment>
<evidence type="ECO:0000313" key="8">
    <source>
        <dbReference type="Proteomes" id="UP000318571"/>
    </source>
</evidence>
<keyword evidence="3" id="KW-0575">Peroxidase</keyword>
<feature type="binding site" description="axial binding residue" evidence="5">
    <location>
        <position position="480"/>
    </location>
    <ligand>
        <name>heme b</name>
        <dbReference type="ChEBI" id="CHEBI:60344"/>
    </ligand>
    <ligandPart>
        <name>Fe</name>
        <dbReference type="ChEBI" id="CHEBI:18248"/>
    </ligandPart>
</feature>
<dbReference type="InterPro" id="IPR010255">
    <property type="entry name" value="Haem_peroxidase_sf"/>
</dbReference>
<dbReference type="GO" id="GO:0046872">
    <property type="term" value="F:metal ion binding"/>
    <property type="evidence" value="ECO:0007669"/>
    <property type="project" value="UniProtKB-KW"/>
</dbReference>
<dbReference type="AlphaFoldDB" id="A0A553P6I1"/>
<dbReference type="STRING" id="6832.A0A553P6I1"/>
<dbReference type="PANTHER" id="PTHR11475">
    <property type="entry name" value="OXIDASE/PEROXIDASE"/>
    <property type="match status" value="1"/>
</dbReference>
<dbReference type="Proteomes" id="UP000318571">
    <property type="component" value="Chromosome 3"/>
</dbReference>
<protein>
    <recommendedName>
        <fullName evidence="9">Chorion peroxidase</fullName>
    </recommendedName>
</protein>
<keyword evidence="5" id="KW-0408">Iron</keyword>
<keyword evidence="5" id="KW-0479">Metal-binding</keyword>
<dbReference type="SUPFAM" id="SSF48113">
    <property type="entry name" value="Heme-dependent peroxidases"/>
    <property type="match status" value="1"/>
</dbReference>
<feature type="chain" id="PRO_5022171060" description="Chorion peroxidase" evidence="6">
    <location>
        <begin position="21"/>
        <end position="734"/>
    </location>
</feature>
<name>A0A553P6I1_TIGCA</name>
<dbReference type="OMA" id="GHQTMKK"/>
<evidence type="ECO:0000313" key="7">
    <source>
        <dbReference type="EMBL" id="TRY73298.1"/>
    </source>
</evidence>
<keyword evidence="5" id="KW-0349">Heme</keyword>
<evidence type="ECO:0000256" key="6">
    <source>
        <dbReference type="SAM" id="SignalP"/>
    </source>
</evidence>
<dbReference type="PROSITE" id="PS50292">
    <property type="entry name" value="PEROXIDASE_3"/>
    <property type="match status" value="1"/>
</dbReference>
<evidence type="ECO:0000256" key="4">
    <source>
        <dbReference type="ARBA" id="ARBA00022729"/>
    </source>
</evidence>
<keyword evidence="3" id="KW-0560">Oxidoreductase</keyword>
<evidence type="ECO:0000256" key="5">
    <source>
        <dbReference type="PIRSR" id="PIRSR619791-2"/>
    </source>
</evidence>
<dbReference type="Gene3D" id="1.10.640.10">
    <property type="entry name" value="Haem peroxidase domain superfamily, animal type"/>
    <property type="match status" value="1"/>
</dbReference>
<dbReference type="Pfam" id="PF03098">
    <property type="entry name" value="An_peroxidase"/>
    <property type="match status" value="1"/>
</dbReference>
<dbReference type="InterPro" id="IPR019791">
    <property type="entry name" value="Haem_peroxidase_animal"/>
</dbReference>
<evidence type="ECO:0000256" key="2">
    <source>
        <dbReference type="ARBA" id="ARBA00022525"/>
    </source>
</evidence>
<keyword evidence="4 6" id="KW-0732">Signal</keyword>
<dbReference type="PRINTS" id="PR00457">
    <property type="entry name" value="ANPEROXIDASE"/>
</dbReference>
<organism evidence="7 8">
    <name type="scientific">Tigriopus californicus</name>
    <name type="common">Marine copepod</name>
    <dbReference type="NCBI Taxonomy" id="6832"/>
    <lineage>
        <taxon>Eukaryota</taxon>
        <taxon>Metazoa</taxon>
        <taxon>Ecdysozoa</taxon>
        <taxon>Arthropoda</taxon>
        <taxon>Crustacea</taxon>
        <taxon>Multicrustacea</taxon>
        <taxon>Hexanauplia</taxon>
        <taxon>Copepoda</taxon>
        <taxon>Harpacticoida</taxon>
        <taxon>Harpacticidae</taxon>
        <taxon>Tigriopus</taxon>
    </lineage>
</organism>
<evidence type="ECO:0008006" key="9">
    <source>
        <dbReference type="Google" id="ProtNLM"/>
    </source>
</evidence>
<comment type="subcellular location">
    <subcellularLocation>
        <location evidence="1">Secreted</location>
    </subcellularLocation>
</comment>
<feature type="signal peptide" evidence="6">
    <location>
        <begin position="1"/>
        <end position="20"/>
    </location>
</feature>
<dbReference type="GO" id="GO:0020037">
    <property type="term" value="F:heme binding"/>
    <property type="evidence" value="ECO:0007669"/>
    <property type="project" value="InterPro"/>
</dbReference>
<dbReference type="GO" id="GO:0005576">
    <property type="term" value="C:extracellular region"/>
    <property type="evidence" value="ECO:0007669"/>
    <property type="project" value="UniProtKB-SubCell"/>
</dbReference>
<sequence length="734" mass="82028">MASKVLVIGLAVSLAGQIQAFGPPAEASGTGCALIVSGPPRSSSFDGAAQAFGAPGTPYNPATTCITYEAVNAAFESAKNAENYRQKPGKFSSADVGALGTVIHETSRYLAKQYGLSKDAVANGLPLIDTTKTNVENYCPPFLMTPKCKVERYRTIEGLCNNLNMPHWGASMHGHHRFLPPDYADGISAPRVSVTGYPLPSARLVSTNVHIGDEPHDHAVTLILVAWGQYIDHDITLSAEVKDPVTKKTPRCCDGSTHKNCLPIEIPDYDPFYRQYNQKCMNFVRSHPGLRFNCRLGPLESFNLITSYLDAGTTYSNSLEKLHELRSFEGGELKMLPLFEEKFRMKHLLPLKLEEPDEGCIRPSEEVYCFLSGDPRVNEQTVLAMLHTVFAREHNRIAKELSKVNPHWSDETLFQEVKLIIGAIQQHITFNEFLPMVLGREVMEKHNLMLLKDGYMDGYDANINPSVATGFTSAAFRFGHSLLPSEIERWSKTHRYVGSQHLSGMLLQPYDLYKEGWADAYLMGMTNQVAQALDDSITPEVQNHLFQEPGKKWGLDLAALNIQRGRDHGIPSYNKYREWCNLPVIKRFDDLLGYMSNKTVAAYARTYSSPDDIDLWSAGISEISLPGSMVGPTFACIIGKQFHNFKFGDRFWFENGGWPSSFTLEQLNEIRKVKLSRMLCDNGDDIDSVQVYAMVLPDHEINPRVPCKSGILRSIDFSKWKDASYHAQPGFFQG</sequence>
<keyword evidence="8" id="KW-1185">Reference proteome</keyword>
<dbReference type="FunFam" id="1.10.640.10:FF:000003">
    <property type="entry name" value="chorion peroxidase"/>
    <property type="match status" value="1"/>
</dbReference>
<dbReference type="GO" id="GO:0004601">
    <property type="term" value="F:peroxidase activity"/>
    <property type="evidence" value="ECO:0007669"/>
    <property type="project" value="UniProtKB-KW"/>
</dbReference>
<dbReference type="InterPro" id="IPR037120">
    <property type="entry name" value="Haem_peroxidase_sf_animal"/>
</dbReference>
<evidence type="ECO:0000256" key="1">
    <source>
        <dbReference type="ARBA" id="ARBA00004613"/>
    </source>
</evidence>